<evidence type="ECO:0000256" key="4">
    <source>
        <dbReference type="ARBA" id="ARBA00022982"/>
    </source>
</evidence>
<dbReference type="Proteomes" id="UP000190188">
    <property type="component" value="Unassembled WGS sequence"/>
</dbReference>
<dbReference type="GO" id="GO:0009055">
    <property type="term" value="F:electron transfer activity"/>
    <property type="evidence" value="ECO:0007669"/>
    <property type="project" value="InterPro"/>
</dbReference>
<feature type="binding site" description="covalent" evidence="6">
    <location>
        <position position="57"/>
    </location>
    <ligand>
        <name>heme c</name>
        <dbReference type="ChEBI" id="CHEBI:61717"/>
    </ligand>
</feature>
<feature type="domain" description="Cytochrome c" evidence="9">
    <location>
        <begin position="44"/>
        <end position="121"/>
    </location>
</feature>
<dbReference type="PROSITE" id="PS51007">
    <property type="entry name" value="CYTC"/>
    <property type="match status" value="1"/>
</dbReference>
<evidence type="ECO:0000256" key="5">
    <source>
        <dbReference type="ARBA" id="ARBA00023004"/>
    </source>
</evidence>
<feature type="binding site" description="axial binding residue" evidence="7">
    <location>
        <position position="98"/>
    </location>
    <ligand>
        <name>heme c</name>
        <dbReference type="ChEBI" id="CHEBI:61717"/>
    </ligand>
    <ligandPart>
        <name>Fe</name>
        <dbReference type="ChEBI" id="CHEBI:18248"/>
    </ligandPart>
</feature>
<name>A0A1T2X6Q9_9BACL</name>
<keyword evidence="4" id="KW-0249">Electron transport</keyword>
<gene>
    <name evidence="10" type="ORF">BVG16_19665</name>
</gene>
<keyword evidence="2 6" id="KW-0349">Heme</keyword>
<dbReference type="PROSITE" id="PS51257">
    <property type="entry name" value="PROKAR_LIPOPROTEIN"/>
    <property type="match status" value="1"/>
</dbReference>
<feature type="chain" id="PRO_5039420490" evidence="8">
    <location>
        <begin position="25"/>
        <end position="121"/>
    </location>
</feature>
<proteinExistence type="predicted"/>
<feature type="binding site" description="axial binding residue" evidence="7">
    <location>
        <position position="61"/>
    </location>
    <ligand>
        <name>heme c</name>
        <dbReference type="ChEBI" id="CHEBI:61717"/>
    </ligand>
    <ligandPart>
        <name>Fe</name>
        <dbReference type="ChEBI" id="CHEBI:18248"/>
    </ligandPart>
</feature>
<sequence>MTFHTKIRSFCIIGLLSITLLALTACGSTSSKSGGNETSSSALDGPAETMQLFKQKCVSCHATDLKGRMGPDTDLTQIGTKMTQEQIVKQITEGSTRMPAFKKMLETAEIDQLAEWLATKK</sequence>
<comment type="PTM">
    <text evidence="6">Binds 1 heme c group covalently per subunit.</text>
</comment>
<dbReference type="AlphaFoldDB" id="A0A1T2X6Q9"/>
<dbReference type="SUPFAM" id="SSF46626">
    <property type="entry name" value="Cytochrome c"/>
    <property type="match status" value="1"/>
</dbReference>
<evidence type="ECO:0000313" key="11">
    <source>
        <dbReference type="Proteomes" id="UP000190188"/>
    </source>
</evidence>
<dbReference type="STRING" id="1324314.BVG16_19665"/>
<evidence type="ECO:0000256" key="3">
    <source>
        <dbReference type="ARBA" id="ARBA00022723"/>
    </source>
</evidence>
<keyword evidence="5 7" id="KW-0408">Iron</keyword>
<dbReference type="InterPro" id="IPR012218">
    <property type="entry name" value="Cyt_c_BACSU-c550-type"/>
</dbReference>
<dbReference type="GO" id="GO:0016020">
    <property type="term" value="C:membrane"/>
    <property type="evidence" value="ECO:0007669"/>
    <property type="project" value="InterPro"/>
</dbReference>
<protein>
    <submittedName>
        <fullName evidence="10">Cytochrome C551</fullName>
    </submittedName>
</protein>
<dbReference type="Pfam" id="PF13442">
    <property type="entry name" value="Cytochrome_CBB3"/>
    <property type="match status" value="1"/>
</dbReference>
<dbReference type="OrthoDB" id="7933886at2"/>
<dbReference type="PIRSF" id="PIRSF000025">
    <property type="entry name" value="Cytc_Bsub_c550"/>
    <property type="match status" value="1"/>
</dbReference>
<evidence type="ECO:0000259" key="9">
    <source>
        <dbReference type="PROSITE" id="PS51007"/>
    </source>
</evidence>
<dbReference type="InterPro" id="IPR036909">
    <property type="entry name" value="Cyt_c-like_dom_sf"/>
</dbReference>
<evidence type="ECO:0000256" key="1">
    <source>
        <dbReference type="ARBA" id="ARBA00022448"/>
    </source>
</evidence>
<feature type="binding site" description="covalent" evidence="6">
    <location>
        <position position="60"/>
    </location>
    <ligand>
        <name>heme c</name>
        <dbReference type="ChEBI" id="CHEBI:61717"/>
    </ligand>
</feature>
<evidence type="ECO:0000256" key="2">
    <source>
        <dbReference type="ARBA" id="ARBA00022617"/>
    </source>
</evidence>
<dbReference type="Gene3D" id="1.10.760.10">
    <property type="entry name" value="Cytochrome c-like domain"/>
    <property type="match status" value="1"/>
</dbReference>
<dbReference type="PANTHER" id="PTHR37823">
    <property type="entry name" value="CYTOCHROME C-553-LIKE"/>
    <property type="match status" value="1"/>
</dbReference>
<evidence type="ECO:0000256" key="6">
    <source>
        <dbReference type="PIRSR" id="PIRSR000025-1"/>
    </source>
</evidence>
<keyword evidence="8" id="KW-0732">Signal</keyword>
<dbReference type="InterPro" id="IPR009056">
    <property type="entry name" value="Cyt_c-like_dom"/>
</dbReference>
<evidence type="ECO:0000313" key="10">
    <source>
        <dbReference type="EMBL" id="OPA75564.1"/>
    </source>
</evidence>
<evidence type="ECO:0000256" key="8">
    <source>
        <dbReference type="SAM" id="SignalP"/>
    </source>
</evidence>
<reference evidence="10 11" key="1">
    <citation type="submission" date="2017-01" db="EMBL/GenBank/DDBJ databases">
        <title>Genome analysis of Paenibacillus selenitrireducens ES3-24.</title>
        <authorList>
            <person name="Xu D."/>
            <person name="Yao R."/>
            <person name="Zheng S."/>
        </authorList>
    </citation>
    <scope>NUCLEOTIDE SEQUENCE [LARGE SCALE GENOMIC DNA]</scope>
    <source>
        <strain evidence="10 11">ES3-24</strain>
    </source>
</reference>
<accession>A0A1T2X6Q9</accession>
<dbReference type="GO" id="GO:0005506">
    <property type="term" value="F:iron ion binding"/>
    <property type="evidence" value="ECO:0007669"/>
    <property type="project" value="InterPro"/>
</dbReference>
<dbReference type="EMBL" id="MSZX01000008">
    <property type="protein sequence ID" value="OPA75564.1"/>
    <property type="molecule type" value="Genomic_DNA"/>
</dbReference>
<keyword evidence="3 7" id="KW-0479">Metal-binding</keyword>
<keyword evidence="11" id="KW-1185">Reference proteome</keyword>
<keyword evidence="1" id="KW-0813">Transport</keyword>
<organism evidence="10 11">
    <name type="scientific">Paenibacillus selenitireducens</name>
    <dbReference type="NCBI Taxonomy" id="1324314"/>
    <lineage>
        <taxon>Bacteria</taxon>
        <taxon>Bacillati</taxon>
        <taxon>Bacillota</taxon>
        <taxon>Bacilli</taxon>
        <taxon>Bacillales</taxon>
        <taxon>Paenibacillaceae</taxon>
        <taxon>Paenibacillus</taxon>
    </lineage>
</organism>
<comment type="caution">
    <text evidence="10">The sequence shown here is derived from an EMBL/GenBank/DDBJ whole genome shotgun (WGS) entry which is preliminary data.</text>
</comment>
<dbReference type="PANTHER" id="PTHR37823:SF4">
    <property type="entry name" value="MENAQUINOL-CYTOCHROME C REDUCTASE CYTOCHROME B_C SUBUNIT"/>
    <property type="match status" value="1"/>
</dbReference>
<feature type="signal peptide" evidence="8">
    <location>
        <begin position="1"/>
        <end position="24"/>
    </location>
</feature>
<dbReference type="InterPro" id="IPR051811">
    <property type="entry name" value="Cytochrome_c550/c551-like"/>
</dbReference>
<evidence type="ECO:0000256" key="7">
    <source>
        <dbReference type="PIRSR" id="PIRSR000025-2"/>
    </source>
</evidence>
<dbReference type="GO" id="GO:0020037">
    <property type="term" value="F:heme binding"/>
    <property type="evidence" value="ECO:0007669"/>
    <property type="project" value="InterPro"/>
</dbReference>
<dbReference type="RefSeq" id="WP_078500791.1">
    <property type="nucleotide sequence ID" value="NZ_MSZX01000008.1"/>
</dbReference>